<evidence type="ECO:0000313" key="2">
    <source>
        <dbReference type="Proteomes" id="UP000186955"/>
    </source>
</evidence>
<dbReference type="Proteomes" id="UP000186955">
    <property type="component" value="Unassembled WGS sequence"/>
</dbReference>
<proteinExistence type="predicted"/>
<name>A0A1Q5TE55_9EURO</name>
<organism evidence="1 2">
    <name type="scientific">Penicillium subrubescens</name>
    <dbReference type="NCBI Taxonomy" id="1316194"/>
    <lineage>
        <taxon>Eukaryota</taxon>
        <taxon>Fungi</taxon>
        <taxon>Dikarya</taxon>
        <taxon>Ascomycota</taxon>
        <taxon>Pezizomycotina</taxon>
        <taxon>Eurotiomycetes</taxon>
        <taxon>Eurotiomycetidae</taxon>
        <taxon>Eurotiales</taxon>
        <taxon>Aspergillaceae</taxon>
        <taxon>Penicillium</taxon>
    </lineage>
</organism>
<reference evidence="1 2" key="1">
    <citation type="submission" date="2016-10" db="EMBL/GenBank/DDBJ databases">
        <title>Genome sequence of the ascomycete fungus Penicillium subrubescens.</title>
        <authorList>
            <person name="De Vries R.P."/>
            <person name="Peng M."/>
            <person name="Dilokpimol A."/>
            <person name="Hilden K."/>
            <person name="Makela M.R."/>
            <person name="Grigoriev I."/>
            <person name="Riley R."/>
            <person name="Granchi Z."/>
        </authorList>
    </citation>
    <scope>NUCLEOTIDE SEQUENCE [LARGE SCALE GENOMIC DNA]</scope>
    <source>
        <strain evidence="1 2">CBS 132785</strain>
    </source>
</reference>
<comment type="caution">
    <text evidence="1">The sequence shown here is derived from an EMBL/GenBank/DDBJ whole genome shotgun (WGS) entry which is preliminary data.</text>
</comment>
<gene>
    <name evidence="1" type="ORF">PENSUB_9178</name>
</gene>
<keyword evidence="2" id="KW-1185">Reference proteome</keyword>
<accession>A0A1Q5TE55</accession>
<dbReference type="AlphaFoldDB" id="A0A1Q5TE55"/>
<sequence length="65" mass="7494">MDTSTSTQQGLGPDLKQHRHSKLQGIHALFASEYPGYEISYPHDAWMHGYGEYRHHLPTQNLQQC</sequence>
<protein>
    <submittedName>
        <fullName evidence="1">Uncharacterized protein</fullName>
    </submittedName>
</protein>
<evidence type="ECO:0000313" key="1">
    <source>
        <dbReference type="EMBL" id="OKO98502.1"/>
    </source>
</evidence>
<dbReference type="EMBL" id="MNBE01000672">
    <property type="protein sequence ID" value="OKO98502.1"/>
    <property type="molecule type" value="Genomic_DNA"/>
</dbReference>